<dbReference type="InterPro" id="IPR032687">
    <property type="entry name" value="AraC-type_N"/>
</dbReference>
<dbReference type="Gene3D" id="1.10.10.60">
    <property type="entry name" value="Homeodomain-like"/>
    <property type="match status" value="1"/>
</dbReference>
<dbReference type="InterPro" id="IPR009057">
    <property type="entry name" value="Homeodomain-like_sf"/>
</dbReference>
<dbReference type="RefSeq" id="WP_225673196.1">
    <property type="nucleotide sequence ID" value="NZ_JAEDAH010000032.1"/>
</dbReference>
<keyword evidence="1" id="KW-0805">Transcription regulation</keyword>
<dbReference type="PANTHER" id="PTHR47894">
    <property type="entry name" value="HTH-TYPE TRANSCRIPTIONAL REGULATOR GADX"/>
    <property type="match status" value="1"/>
</dbReference>
<keyword evidence="3" id="KW-0804">Transcription</keyword>
<organism evidence="5 6">
    <name type="scientific">Thalassolituus marinus</name>
    <dbReference type="NCBI Taxonomy" id="671053"/>
    <lineage>
        <taxon>Bacteria</taxon>
        <taxon>Pseudomonadati</taxon>
        <taxon>Pseudomonadota</taxon>
        <taxon>Gammaproteobacteria</taxon>
        <taxon>Oceanospirillales</taxon>
        <taxon>Oceanospirillaceae</taxon>
        <taxon>Thalassolituus</taxon>
    </lineage>
</organism>
<sequence length="347" mass="40480">MSRDLVQPWYEADEKYLPAHYQPALLMDLLLARDISSHRFLRATGLFYDDVLDGRQIVSLQQLSQLIQNGDRLVADGDLSFRWGANLWPGHYGTASQLLSQAPDLRRALKVLVSYRRVLCPLLVPRVYEDERYCYIQWLDAAGMQSEHRFMVEACMTGLSAMTAWLSGRALPWRYGFHYRRPQADEHYQVNLPGNHFFELGTDVMIIDRVWLDRPWPRASVTAFQAAWQGAAVSEELLKPAFCERVYELIRNTADHEMSLTQVADVLAMSPATFKRKLKKHHRTFQQIQDQVKLDISLYLLHMRGYNNEQVARHLQFNDTTNFRRAFKRWTGLTPSDVRMQFRLADI</sequence>
<feature type="domain" description="HTH araC/xylS-type" evidence="4">
    <location>
        <begin position="244"/>
        <end position="341"/>
    </location>
</feature>
<keyword evidence="2" id="KW-0238">DNA-binding</keyword>
<dbReference type="PROSITE" id="PS01124">
    <property type="entry name" value="HTH_ARAC_FAMILY_2"/>
    <property type="match status" value="1"/>
</dbReference>
<dbReference type="EMBL" id="JAEDAH010000032">
    <property type="protein sequence ID" value="MCA6063312.1"/>
    <property type="molecule type" value="Genomic_DNA"/>
</dbReference>
<dbReference type="Proteomes" id="UP000714380">
    <property type="component" value="Unassembled WGS sequence"/>
</dbReference>
<evidence type="ECO:0000259" key="4">
    <source>
        <dbReference type="PROSITE" id="PS01124"/>
    </source>
</evidence>
<dbReference type="SUPFAM" id="SSF46689">
    <property type="entry name" value="Homeodomain-like"/>
    <property type="match status" value="1"/>
</dbReference>
<dbReference type="SMART" id="SM00342">
    <property type="entry name" value="HTH_ARAC"/>
    <property type="match status" value="1"/>
</dbReference>
<evidence type="ECO:0000256" key="3">
    <source>
        <dbReference type="ARBA" id="ARBA00023163"/>
    </source>
</evidence>
<protein>
    <submittedName>
        <fullName evidence="5">AraC family transcriptional regulator ligand-binding domain-containing protein</fullName>
    </submittedName>
</protein>
<dbReference type="PANTHER" id="PTHR47894:SF1">
    <property type="entry name" value="HTH-TYPE TRANSCRIPTIONAL REGULATOR VQSM"/>
    <property type="match status" value="1"/>
</dbReference>
<evidence type="ECO:0000313" key="5">
    <source>
        <dbReference type="EMBL" id="MCA6063312.1"/>
    </source>
</evidence>
<dbReference type="Pfam" id="PF12833">
    <property type="entry name" value="HTH_18"/>
    <property type="match status" value="1"/>
</dbReference>
<proteinExistence type="predicted"/>
<accession>A0ABS7ZNM2</accession>
<evidence type="ECO:0000313" key="6">
    <source>
        <dbReference type="Proteomes" id="UP000714380"/>
    </source>
</evidence>
<dbReference type="Pfam" id="PF12625">
    <property type="entry name" value="Arabinose_bd"/>
    <property type="match status" value="1"/>
</dbReference>
<evidence type="ECO:0000256" key="2">
    <source>
        <dbReference type="ARBA" id="ARBA00023125"/>
    </source>
</evidence>
<evidence type="ECO:0000256" key="1">
    <source>
        <dbReference type="ARBA" id="ARBA00023015"/>
    </source>
</evidence>
<comment type="caution">
    <text evidence="5">The sequence shown here is derived from an EMBL/GenBank/DDBJ whole genome shotgun (WGS) entry which is preliminary data.</text>
</comment>
<name>A0ABS7ZNM2_9GAMM</name>
<reference evidence="5 6" key="1">
    <citation type="submission" date="2020-12" db="EMBL/GenBank/DDBJ databases">
        <title>Novel Thalassolituus-related marine hydrocarbonoclastic bacteria mediated algae-derived hydrocarbons mineralization in twilight zone of the northern South China Sea.</title>
        <authorList>
            <person name="Dong C."/>
        </authorList>
    </citation>
    <scope>NUCLEOTIDE SEQUENCE [LARGE SCALE GENOMIC DNA]</scope>
    <source>
        <strain evidence="5 6">IMCC1826</strain>
    </source>
</reference>
<gene>
    <name evidence="5" type="ORF">I9W95_06795</name>
</gene>
<dbReference type="InterPro" id="IPR018060">
    <property type="entry name" value="HTH_AraC"/>
</dbReference>
<keyword evidence="6" id="KW-1185">Reference proteome</keyword>